<dbReference type="Proteomes" id="UP001058744">
    <property type="component" value="Chromosome"/>
</dbReference>
<evidence type="ECO:0000313" key="6">
    <source>
        <dbReference type="EMBL" id="UUC18210.1"/>
    </source>
</evidence>
<dbReference type="EMBL" id="CP101700">
    <property type="protein sequence ID" value="UUC18210.1"/>
    <property type="molecule type" value="Genomic_DNA"/>
</dbReference>
<dbReference type="GO" id="GO:0015074">
    <property type="term" value="P:DNA integration"/>
    <property type="evidence" value="ECO:0007669"/>
    <property type="project" value="UniProtKB-KW"/>
</dbReference>
<feature type="domain" description="Tyr recombinase" evidence="5">
    <location>
        <begin position="227"/>
        <end position="474"/>
    </location>
</feature>
<dbReference type="Pfam" id="PF00589">
    <property type="entry name" value="Phage_integrase"/>
    <property type="match status" value="1"/>
</dbReference>
<keyword evidence="2" id="KW-0229">DNA integration</keyword>
<evidence type="ECO:0000259" key="5">
    <source>
        <dbReference type="PROSITE" id="PS51898"/>
    </source>
</evidence>
<dbReference type="CDD" id="cd00397">
    <property type="entry name" value="DNA_BRE_C"/>
    <property type="match status" value="1"/>
</dbReference>
<dbReference type="RefSeq" id="WP_236166580.1">
    <property type="nucleotide sequence ID" value="NZ_CP101700.1"/>
</dbReference>
<dbReference type="InterPro" id="IPR002104">
    <property type="entry name" value="Integrase_catalytic"/>
</dbReference>
<dbReference type="PANTHER" id="PTHR30349">
    <property type="entry name" value="PHAGE INTEGRASE-RELATED"/>
    <property type="match status" value="1"/>
</dbReference>
<protein>
    <submittedName>
        <fullName evidence="6">Site-specific integrase</fullName>
    </submittedName>
</protein>
<dbReference type="SUPFAM" id="SSF56349">
    <property type="entry name" value="DNA breaking-rejoining enzymes"/>
    <property type="match status" value="1"/>
</dbReference>
<keyword evidence="3" id="KW-0238">DNA-binding</keyword>
<evidence type="ECO:0000256" key="1">
    <source>
        <dbReference type="ARBA" id="ARBA00008857"/>
    </source>
</evidence>
<organism evidence="6 7">
    <name type="scientific">Pseudomonas asiatica</name>
    <dbReference type="NCBI Taxonomy" id="2219225"/>
    <lineage>
        <taxon>Bacteria</taxon>
        <taxon>Pseudomonadati</taxon>
        <taxon>Pseudomonadota</taxon>
        <taxon>Gammaproteobacteria</taxon>
        <taxon>Pseudomonadales</taxon>
        <taxon>Pseudomonadaceae</taxon>
        <taxon>Pseudomonas</taxon>
    </lineage>
</organism>
<dbReference type="InterPro" id="IPR011010">
    <property type="entry name" value="DNA_brk_join_enz"/>
</dbReference>
<dbReference type="PANTHER" id="PTHR30349:SF41">
    <property type="entry name" value="INTEGRASE_RECOMBINASE PROTEIN MJ0367-RELATED"/>
    <property type="match status" value="1"/>
</dbReference>
<evidence type="ECO:0000313" key="7">
    <source>
        <dbReference type="Proteomes" id="UP001058744"/>
    </source>
</evidence>
<gene>
    <name evidence="6" type="ORF">NOV18_23615</name>
</gene>
<evidence type="ECO:0000256" key="4">
    <source>
        <dbReference type="ARBA" id="ARBA00023172"/>
    </source>
</evidence>
<proteinExistence type="inferred from homology"/>
<accession>A0AAJ5IJ54</accession>
<evidence type="ECO:0000256" key="3">
    <source>
        <dbReference type="ARBA" id="ARBA00023125"/>
    </source>
</evidence>
<keyword evidence="4" id="KW-0233">DNA recombination</keyword>
<dbReference type="PROSITE" id="PS51898">
    <property type="entry name" value="TYR_RECOMBINASE"/>
    <property type="match status" value="1"/>
</dbReference>
<dbReference type="InterPro" id="IPR013762">
    <property type="entry name" value="Integrase-like_cat_sf"/>
</dbReference>
<dbReference type="Gene3D" id="1.10.443.10">
    <property type="entry name" value="Intergrase catalytic core"/>
    <property type="match status" value="1"/>
</dbReference>
<name>A0AAJ5IJ54_9PSED</name>
<dbReference type="InterPro" id="IPR050090">
    <property type="entry name" value="Tyrosine_recombinase_XerCD"/>
</dbReference>
<evidence type="ECO:0000256" key="2">
    <source>
        <dbReference type="ARBA" id="ARBA00022908"/>
    </source>
</evidence>
<dbReference type="GO" id="GO:0003677">
    <property type="term" value="F:DNA binding"/>
    <property type="evidence" value="ECO:0007669"/>
    <property type="project" value="UniProtKB-KW"/>
</dbReference>
<dbReference type="GO" id="GO:0006310">
    <property type="term" value="P:DNA recombination"/>
    <property type="evidence" value="ECO:0007669"/>
    <property type="project" value="UniProtKB-KW"/>
</dbReference>
<dbReference type="AlphaFoldDB" id="A0AAJ5IJ54"/>
<sequence>MAAFVNPEHSTRLVVIPQVSEAFGSLYFGLEPEGSTPVEIVGVDGVIPGFQVRESIGDAVTRSIFNMPFLFHKNGEPWKEANSFLIHLVRDKHAHNRPTDDAKRKASRLLDYLMFTEENDINWLDFSGKRITLRPTYRYHAHLMAMEGRGAAVCNQYTGVVYQFYKFVSKYWHSIDIERVDTVKQINIFIENAHGFTRQVTVEQRSQTQRYNKSKIIPKGFVDDEGECLRPLTNTELVSVIEAVNSDSWSAQERLIVLFALMTGARKQTVLTLRVKHVEALVQGELEPEGTYILKAGPGTGIDTKNNKPQTLHVPKSLAEDLITFVRSAYSKNRRQRFLQGYKTSYPALHVIPAGEEYVFLSEQANCYYMAGSDPRYSFVNTRPQGAVAETLKKKLMRSVPADFPKDFTFHWLRATFAYQLYQLLIPGLESCRLLPGDEIAIIQERLHHERRETTENYLKLFKMIPEKMRAQEDYEDSLFKMSSYRDLVVVERHGN</sequence>
<comment type="similarity">
    <text evidence="1">Belongs to the 'phage' integrase family.</text>
</comment>
<reference evidence="6" key="1">
    <citation type="submission" date="2022-07" db="EMBL/GenBank/DDBJ databases">
        <title>Complete genome of MD9.</title>
        <authorList>
            <person name="Cao G."/>
        </authorList>
    </citation>
    <scope>NUCLEOTIDE SEQUENCE</scope>
    <source>
        <strain evidence="6">MD9</strain>
    </source>
</reference>